<dbReference type="AlphaFoldDB" id="U4L468"/>
<name>U4L468_PYROM</name>
<proteinExistence type="predicted"/>
<evidence type="ECO:0000313" key="2">
    <source>
        <dbReference type="Proteomes" id="UP000018144"/>
    </source>
</evidence>
<protein>
    <submittedName>
        <fullName evidence="1">Uncharacterized protein</fullName>
    </submittedName>
</protein>
<keyword evidence="2" id="KW-1185">Reference proteome</keyword>
<organism evidence="1 2">
    <name type="scientific">Pyronema omphalodes (strain CBS 100304)</name>
    <name type="common">Pyronema confluens</name>
    <dbReference type="NCBI Taxonomy" id="1076935"/>
    <lineage>
        <taxon>Eukaryota</taxon>
        <taxon>Fungi</taxon>
        <taxon>Dikarya</taxon>
        <taxon>Ascomycota</taxon>
        <taxon>Pezizomycotina</taxon>
        <taxon>Pezizomycetes</taxon>
        <taxon>Pezizales</taxon>
        <taxon>Pyronemataceae</taxon>
        <taxon>Pyronema</taxon>
    </lineage>
</organism>
<sequence length="256" mass="27995">MFDPQDHENQPETELDLVAAFNEATEEFDRLTNTLNSHSSDYIGPDDDARLDDAQFDAGTAYDPVVAHFMGGRLPDPGSSSASPQIDQIASPNINFNYAARNSIIGTTAQNLRFNPDASQEEQTRQIMELIKATKAVAAGAKELEVKLRQVMNNQSMGKKTKSMGCVALMRDVETLKTNISDIQTIVAAAREHHGSGPETSQKIGFFRSLFSKKSADPIAKLKKAAENLGVALKKAVEMKDKIENQLTGSDYSDSR</sequence>
<reference evidence="1 2" key="1">
    <citation type="journal article" date="2013" name="PLoS Genet.">
        <title>The genome and development-dependent transcriptomes of Pyronema confluens: a window into fungal evolution.</title>
        <authorList>
            <person name="Traeger S."/>
            <person name="Altegoer F."/>
            <person name="Freitag M."/>
            <person name="Gabaldon T."/>
            <person name="Kempken F."/>
            <person name="Kumar A."/>
            <person name="Marcet-Houben M."/>
            <person name="Poggeler S."/>
            <person name="Stajich J.E."/>
            <person name="Nowrousian M."/>
        </authorList>
    </citation>
    <scope>NUCLEOTIDE SEQUENCE [LARGE SCALE GENOMIC DNA]</scope>
    <source>
        <strain evidence="2">CBS 100304</strain>
        <tissue evidence="1">Vegetative mycelium</tissue>
    </source>
</reference>
<gene>
    <name evidence="1" type="ORF">PCON_03832</name>
</gene>
<evidence type="ECO:0000313" key="1">
    <source>
        <dbReference type="EMBL" id="CCX04850.1"/>
    </source>
</evidence>
<dbReference type="EMBL" id="HF935218">
    <property type="protein sequence ID" value="CCX04850.1"/>
    <property type="molecule type" value="Genomic_DNA"/>
</dbReference>
<accession>U4L468</accession>
<dbReference type="Proteomes" id="UP000018144">
    <property type="component" value="Unassembled WGS sequence"/>
</dbReference>